<dbReference type="Gene3D" id="3.40.50.2300">
    <property type="match status" value="1"/>
</dbReference>
<dbReference type="PROSITE" id="PS50110">
    <property type="entry name" value="RESPONSE_REGULATORY"/>
    <property type="match status" value="1"/>
</dbReference>
<evidence type="ECO:0000313" key="3">
    <source>
        <dbReference type="EMBL" id="RZS75044.1"/>
    </source>
</evidence>
<dbReference type="InterPro" id="IPR001789">
    <property type="entry name" value="Sig_transdc_resp-reg_receiver"/>
</dbReference>
<keyword evidence="1" id="KW-0597">Phosphoprotein</keyword>
<feature type="domain" description="Response regulatory" evidence="2">
    <location>
        <begin position="54"/>
        <end position="176"/>
    </location>
</feature>
<accession>A0A4Q7N2J2</accession>
<sequence length="181" mass="20379">MRLVLLNFNNWFNAAPGINATQNQNTGRDFKFLKFVLPAFPILFSMTKTDSPIHIVMADDDAEDLELLQMAIQSIEPGVQLHLFSNGISALQYLMGDDSIPTPSLIVFDYNMPQKNGAQLLLSLNEDARYSSTPKIILSTSNAPLHIEECLNNGATDYLIKPFHLQECYDLARKLLRFCRA</sequence>
<dbReference type="InterPro" id="IPR011006">
    <property type="entry name" value="CheY-like_superfamily"/>
</dbReference>
<evidence type="ECO:0000259" key="2">
    <source>
        <dbReference type="PROSITE" id="PS50110"/>
    </source>
</evidence>
<name>A0A4Q7N2J2_9BACT</name>
<reference evidence="3 4" key="1">
    <citation type="submission" date="2019-02" db="EMBL/GenBank/DDBJ databases">
        <title>Genomic Encyclopedia of Type Strains, Phase IV (KMG-IV): sequencing the most valuable type-strain genomes for metagenomic binning, comparative biology and taxonomic classification.</title>
        <authorList>
            <person name="Goeker M."/>
        </authorList>
    </citation>
    <scope>NUCLEOTIDE SEQUENCE [LARGE SCALE GENOMIC DNA]</scope>
    <source>
        <strain evidence="3 4">DSM 18116</strain>
    </source>
</reference>
<comment type="caution">
    <text evidence="3">The sequence shown here is derived from an EMBL/GenBank/DDBJ whole genome shotgun (WGS) entry which is preliminary data.</text>
</comment>
<protein>
    <submittedName>
        <fullName evidence="3">Response regulator receiver domain-containing protein</fullName>
    </submittedName>
</protein>
<evidence type="ECO:0000256" key="1">
    <source>
        <dbReference type="PROSITE-ProRule" id="PRU00169"/>
    </source>
</evidence>
<dbReference type="SUPFAM" id="SSF52172">
    <property type="entry name" value="CheY-like"/>
    <property type="match status" value="1"/>
</dbReference>
<evidence type="ECO:0000313" key="4">
    <source>
        <dbReference type="Proteomes" id="UP000293874"/>
    </source>
</evidence>
<feature type="modified residue" description="4-aspartylphosphate" evidence="1">
    <location>
        <position position="109"/>
    </location>
</feature>
<gene>
    <name evidence="3" type="ORF">EV199_0902</name>
</gene>
<dbReference type="SMART" id="SM00448">
    <property type="entry name" value="REC"/>
    <property type="match status" value="1"/>
</dbReference>
<dbReference type="PANTHER" id="PTHR44520">
    <property type="entry name" value="RESPONSE REGULATOR RCP1-RELATED"/>
    <property type="match status" value="1"/>
</dbReference>
<proteinExistence type="predicted"/>
<organism evidence="3 4">
    <name type="scientific">Pseudobacter ginsenosidimutans</name>
    <dbReference type="NCBI Taxonomy" id="661488"/>
    <lineage>
        <taxon>Bacteria</taxon>
        <taxon>Pseudomonadati</taxon>
        <taxon>Bacteroidota</taxon>
        <taxon>Chitinophagia</taxon>
        <taxon>Chitinophagales</taxon>
        <taxon>Chitinophagaceae</taxon>
        <taxon>Pseudobacter</taxon>
    </lineage>
</organism>
<dbReference type="EMBL" id="SGXA01000001">
    <property type="protein sequence ID" value="RZS75044.1"/>
    <property type="molecule type" value="Genomic_DNA"/>
</dbReference>
<dbReference type="PANTHER" id="PTHR44520:SF2">
    <property type="entry name" value="RESPONSE REGULATOR RCP1"/>
    <property type="match status" value="1"/>
</dbReference>
<keyword evidence="4" id="KW-1185">Reference proteome</keyword>
<dbReference type="Proteomes" id="UP000293874">
    <property type="component" value="Unassembled WGS sequence"/>
</dbReference>
<dbReference type="InterPro" id="IPR052893">
    <property type="entry name" value="TCS_response_regulator"/>
</dbReference>
<dbReference type="Pfam" id="PF00072">
    <property type="entry name" value="Response_reg"/>
    <property type="match status" value="1"/>
</dbReference>
<dbReference type="GO" id="GO:0000160">
    <property type="term" value="P:phosphorelay signal transduction system"/>
    <property type="evidence" value="ECO:0007669"/>
    <property type="project" value="InterPro"/>
</dbReference>
<dbReference type="AlphaFoldDB" id="A0A4Q7N2J2"/>